<comment type="caution">
    <text evidence="1">The sequence shown here is derived from an EMBL/GenBank/DDBJ whole genome shotgun (WGS) entry which is preliminary data.</text>
</comment>
<protein>
    <submittedName>
        <fullName evidence="1">Uncharacterized protein</fullName>
    </submittedName>
</protein>
<name>A0A645A048_9ZZZZ</name>
<proteinExistence type="predicted"/>
<reference evidence="1" key="1">
    <citation type="submission" date="2019-08" db="EMBL/GenBank/DDBJ databases">
        <authorList>
            <person name="Kucharzyk K."/>
            <person name="Murdoch R.W."/>
            <person name="Higgins S."/>
            <person name="Loffler F."/>
        </authorList>
    </citation>
    <scope>NUCLEOTIDE SEQUENCE</scope>
</reference>
<organism evidence="1">
    <name type="scientific">bioreactor metagenome</name>
    <dbReference type="NCBI Taxonomy" id="1076179"/>
    <lineage>
        <taxon>unclassified sequences</taxon>
        <taxon>metagenomes</taxon>
        <taxon>ecological metagenomes</taxon>
    </lineage>
</organism>
<accession>A0A645A048</accession>
<evidence type="ECO:0000313" key="1">
    <source>
        <dbReference type="EMBL" id="MPM46585.1"/>
    </source>
</evidence>
<gene>
    <name evidence="1" type="ORF">SDC9_93289</name>
</gene>
<sequence length="67" mass="7886">MQNRNKEMDPDNAPIFANVPLNMVILIHFAGEHAFKVLNILVEIIRMRIGLPTRVFNIRYRHTENSR</sequence>
<dbReference type="EMBL" id="VSSQ01011337">
    <property type="protein sequence ID" value="MPM46585.1"/>
    <property type="molecule type" value="Genomic_DNA"/>
</dbReference>
<dbReference type="AlphaFoldDB" id="A0A645A048"/>